<dbReference type="EMBL" id="CP032627">
    <property type="protein sequence ID" value="AYG00149.1"/>
    <property type="molecule type" value="Genomic_DNA"/>
</dbReference>
<dbReference type="InterPro" id="IPR003754">
    <property type="entry name" value="4pyrrol_synth_uPrphyn_synth"/>
</dbReference>
<dbReference type="Proteomes" id="UP000269374">
    <property type="component" value="Chromosome"/>
</dbReference>
<evidence type="ECO:0000256" key="5">
    <source>
        <dbReference type="ARBA" id="ARBA00023244"/>
    </source>
</evidence>
<name>A0A387BEZ2_9LACT</name>
<keyword evidence="5 9" id="KW-0627">Porphyrin biosynthesis</keyword>
<reference evidence="11 12" key="1">
    <citation type="submission" date="2018-09" db="EMBL/GenBank/DDBJ databases">
        <title>Genome sequencing of strain 1JSPR-7.</title>
        <authorList>
            <person name="Heo J."/>
            <person name="Kim S.-J."/>
            <person name="Kwon S.-W."/>
        </authorList>
    </citation>
    <scope>NUCLEOTIDE SEQUENCE [LARGE SCALE GENOMIC DNA]</scope>
    <source>
        <strain evidence="11 12">1JSPR-7</strain>
    </source>
</reference>
<gene>
    <name evidence="11" type="ORF">D7I46_03050</name>
</gene>
<evidence type="ECO:0000313" key="11">
    <source>
        <dbReference type="EMBL" id="AYG00149.1"/>
    </source>
</evidence>
<keyword evidence="4 9" id="KW-0456">Lyase</keyword>
<protein>
    <recommendedName>
        <fullName evidence="7 9">Uroporphyrinogen-III synthase</fullName>
        <ecNumber evidence="3 9">4.2.1.75</ecNumber>
    </recommendedName>
</protein>
<organism evidence="11 12">
    <name type="scientific">Lactococcus allomyrinae</name>
    <dbReference type="NCBI Taxonomy" id="2419773"/>
    <lineage>
        <taxon>Bacteria</taxon>
        <taxon>Bacillati</taxon>
        <taxon>Bacillota</taxon>
        <taxon>Bacilli</taxon>
        <taxon>Lactobacillales</taxon>
        <taxon>Streptococcaceae</taxon>
        <taxon>Lactococcus</taxon>
    </lineage>
</organism>
<evidence type="ECO:0000256" key="3">
    <source>
        <dbReference type="ARBA" id="ARBA00013109"/>
    </source>
</evidence>
<dbReference type="RefSeq" id="WP_120771537.1">
    <property type="nucleotide sequence ID" value="NZ_CP032627.1"/>
</dbReference>
<dbReference type="InterPro" id="IPR036108">
    <property type="entry name" value="4pyrrol_syn_uPrphyn_synt_sf"/>
</dbReference>
<dbReference type="InterPro" id="IPR039793">
    <property type="entry name" value="UROS/Hem4"/>
</dbReference>
<dbReference type="PANTHER" id="PTHR38042:SF1">
    <property type="entry name" value="UROPORPHYRINOGEN-III SYNTHASE, CHLOROPLASTIC"/>
    <property type="match status" value="1"/>
</dbReference>
<evidence type="ECO:0000256" key="7">
    <source>
        <dbReference type="ARBA" id="ARBA00040167"/>
    </source>
</evidence>
<dbReference type="GO" id="GO:0004852">
    <property type="term" value="F:uroporphyrinogen-III synthase activity"/>
    <property type="evidence" value="ECO:0007669"/>
    <property type="project" value="UniProtKB-UniRule"/>
</dbReference>
<dbReference type="EC" id="4.2.1.75" evidence="3 9"/>
<keyword evidence="12" id="KW-1185">Reference proteome</keyword>
<evidence type="ECO:0000256" key="1">
    <source>
        <dbReference type="ARBA" id="ARBA00004772"/>
    </source>
</evidence>
<dbReference type="PANTHER" id="PTHR38042">
    <property type="entry name" value="UROPORPHYRINOGEN-III SYNTHASE, CHLOROPLASTIC"/>
    <property type="match status" value="1"/>
</dbReference>
<accession>A0A387BEZ2</accession>
<dbReference type="AlphaFoldDB" id="A0A387BEZ2"/>
<feature type="domain" description="Tetrapyrrole biosynthesis uroporphyrinogen III synthase" evidence="10">
    <location>
        <begin position="41"/>
        <end position="218"/>
    </location>
</feature>
<dbReference type="KEGG" id="lact:D7I46_03050"/>
<dbReference type="Pfam" id="PF02602">
    <property type="entry name" value="HEM4"/>
    <property type="match status" value="1"/>
</dbReference>
<dbReference type="GO" id="GO:0006780">
    <property type="term" value="P:uroporphyrinogen III biosynthetic process"/>
    <property type="evidence" value="ECO:0007669"/>
    <property type="project" value="UniProtKB-UniRule"/>
</dbReference>
<evidence type="ECO:0000256" key="8">
    <source>
        <dbReference type="ARBA" id="ARBA00048617"/>
    </source>
</evidence>
<dbReference type="GO" id="GO:0006782">
    <property type="term" value="P:protoporphyrinogen IX biosynthetic process"/>
    <property type="evidence" value="ECO:0007669"/>
    <property type="project" value="UniProtKB-UniRule"/>
</dbReference>
<dbReference type="UniPathway" id="UPA00251">
    <property type="reaction ID" value="UER00320"/>
</dbReference>
<sequence>MKIVSRTHQQNEHTKSVLLTRKNSAADEKFFADRNFVSQILPLSELVLRALTAREIQDLNQSHWVIFTSQTPVKMILSLLTKPIKIACIGEHTAGRIRQCGYEPDFVSSKANKADFIAEWKNLYSEEVQIFYPMSDLAEPILATNAVIKNVICYENRANLSATSALERLLSAGNLDAVYLTSPSAWARFYSVYKNFDCSLKLIAIGKTTQAAIAANGFVSILKDEL</sequence>
<proteinExistence type="inferred from homology"/>
<evidence type="ECO:0000256" key="4">
    <source>
        <dbReference type="ARBA" id="ARBA00023239"/>
    </source>
</evidence>
<dbReference type="OrthoDB" id="2181978at2"/>
<comment type="function">
    <text evidence="6 9">Catalyzes cyclization of the linear tetrapyrrole, hydroxymethylbilane, to the macrocyclic uroporphyrinogen III.</text>
</comment>
<comment type="pathway">
    <text evidence="1 9">Porphyrin-containing compound metabolism; protoporphyrin-IX biosynthesis; coproporphyrinogen-III from 5-aminolevulinate: step 3/4.</text>
</comment>
<evidence type="ECO:0000259" key="10">
    <source>
        <dbReference type="Pfam" id="PF02602"/>
    </source>
</evidence>
<dbReference type="CDD" id="cd06578">
    <property type="entry name" value="HemD"/>
    <property type="match status" value="1"/>
</dbReference>
<dbReference type="Gene3D" id="3.40.50.10090">
    <property type="match status" value="2"/>
</dbReference>
<dbReference type="SUPFAM" id="SSF69618">
    <property type="entry name" value="HemD-like"/>
    <property type="match status" value="1"/>
</dbReference>
<evidence type="ECO:0000256" key="9">
    <source>
        <dbReference type="RuleBase" id="RU366031"/>
    </source>
</evidence>
<evidence type="ECO:0000256" key="6">
    <source>
        <dbReference type="ARBA" id="ARBA00037589"/>
    </source>
</evidence>
<comment type="catalytic activity">
    <reaction evidence="8 9">
        <text>hydroxymethylbilane = uroporphyrinogen III + H2O</text>
        <dbReference type="Rhea" id="RHEA:18965"/>
        <dbReference type="ChEBI" id="CHEBI:15377"/>
        <dbReference type="ChEBI" id="CHEBI:57308"/>
        <dbReference type="ChEBI" id="CHEBI:57845"/>
        <dbReference type="EC" id="4.2.1.75"/>
    </reaction>
</comment>
<evidence type="ECO:0000313" key="12">
    <source>
        <dbReference type="Proteomes" id="UP000269374"/>
    </source>
</evidence>
<evidence type="ECO:0000256" key="2">
    <source>
        <dbReference type="ARBA" id="ARBA00008133"/>
    </source>
</evidence>
<comment type="similarity">
    <text evidence="2 9">Belongs to the uroporphyrinogen-III synthase family.</text>
</comment>